<sequence>MTAEGWKRTHRDFKTIRDGQRHVLRWTAHGTSLMPVTIVKEQRK</sequence>
<dbReference type="AlphaFoldDB" id="A0A1Y6CFK5"/>
<keyword evidence="2" id="KW-1185">Reference proteome</keyword>
<proteinExistence type="predicted"/>
<reference evidence="2" key="1">
    <citation type="submission" date="2017-04" db="EMBL/GenBank/DDBJ databases">
        <authorList>
            <person name="Varghese N."/>
            <person name="Submissions S."/>
        </authorList>
    </citation>
    <scope>NUCLEOTIDE SEQUENCE [LARGE SCALE GENOMIC DNA]</scope>
    <source>
        <strain evidence="2">DSM 22618</strain>
    </source>
</reference>
<dbReference type="Proteomes" id="UP000192920">
    <property type="component" value="Unassembled WGS sequence"/>
</dbReference>
<dbReference type="EMBL" id="FXAG01000028">
    <property type="protein sequence ID" value="SMF52424.1"/>
    <property type="molecule type" value="Genomic_DNA"/>
</dbReference>
<dbReference type="STRING" id="1123014.SAMN02745746_03765"/>
<accession>A0A1Y6CFK5</accession>
<organism evidence="1 2">
    <name type="scientific">Pseudogulbenkiania subflava DSM 22618</name>
    <dbReference type="NCBI Taxonomy" id="1123014"/>
    <lineage>
        <taxon>Bacteria</taxon>
        <taxon>Pseudomonadati</taxon>
        <taxon>Pseudomonadota</taxon>
        <taxon>Betaproteobacteria</taxon>
        <taxon>Neisseriales</taxon>
        <taxon>Chromobacteriaceae</taxon>
        <taxon>Pseudogulbenkiania</taxon>
    </lineage>
</organism>
<evidence type="ECO:0000313" key="1">
    <source>
        <dbReference type="EMBL" id="SMF52424.1"/>
    </source>
</evidence>
<protein>
    <submittedName>
        <fullName evidence="1">Uncharacterized protein</fullName>
    </submittedName>
</protein>
<evidence type="ECO:0000313" key="2">
    <source>
        <dbReference type="Proteomes" id="UP000192920"/>
    </source>
</evidence>
<gene>
    <name evidence="1" type="ORF">SAMN02745746_03765</name>
</gene>
<name>A0A1Y6CFK5_9NEIS</name>